<dbReference type="EMBL" id="MQWB01000001">
    <property type="protein sequence ID" value="OZC02742.1"/>
    <property type="molecule type" value="Genomic_DNA"/>
</dbReference>
<dbReference type="InParanoid" id="A0A259TYB3"/>
<organism evidence="1 2">
    <name type="scientific">Rubricoccus marinus</name>
    <dbReference type="NCBI Taxonomy" id="716817"/>
    <lineage>
        <taxon>Bacteria</taxon>
        <taxon>Pseudomonadati</taxon>
        <taxon>Rhodothermota</taxon>
        <taxon>Rhodothermia</taxon>
        <taxon>Rhodothermales</taxon>
        <taxon>Rubricoccaceae</taxon>
        <taxon>Rubricoccus</taxon>
    </lineage>
</organism>
<protein>
    <submittedName>
        <fullName evidence="1">Uncharacterized protein</fullName>
    </submittedName>
</protein>
<sequence>MSRSWFLATPLPDSLSEDGRETIRVLRSSAPEAEKSDRAFAFIHASVQHSMDHHFNGPLADLGVGAITRKTLGVALDLAVKGMKRPMRKILDGMDAAQLAGVADAIEERLYPDPHG</sequence>
<evidence type="ECO:0000313" key="2">
    <source>
        <dbReference type="Proteomes" id="UP000216446"/>
    </source>
</evidence>
<evidence type="ECO:0000313" key="1">
    <source>
        <dbReference type="EMBL" id="OZC02742.1"/>
    </source>
</evidence>
<dbReference type="Proteomes" id="UP000216446">
    <property type="component" value="Unassembled WGS sequence"/>
</dbReference>
<reference evidence="1 2" key="1">
    <citation type="submission" date="2016-11" db="EMBL/GenBank/DDBJ databases">
        <title>Study of marine rhodopsin-containing bacteria.</title>
        <authorList>
            <person name="Yoshizawa S."/>
            <person name="Kumagai Y."/>
            <person name="Kogure K."/>
        </authorList>
    </citation>
    <scope>NUCLEOTIDE SEQUENCE [LARGE SCALE GENOMIC DNA]</scope>
    <source>
        <strain evidence="1 2">SG-29</strain>
    </source>
</reference>
<keyword evidence="2" id="KW-1185">Reference proteome</keyword>
<name>A0A259TYB3_9BACT</name>
<dbReference type="AlphaFoldDB" id="A0A259TYB3"/>
<dbReference type="OrthoDB" id="6076724at2"/>
<comment type="caution">
    <text evidence="1">The sequence shown here is derived from an EMBL/GenBank/DDBJ whole genome shotgun (WGS) entry which is preliminary data.</text>
</comment>
<dbReference type="RefSeq" id="WP_094547291.1">
    <property type="nucleotide sequence ID" value="NZ_MQWB01000001.1"/>
</dbReference>
<proteinExistence type="predicted"/>
<accession>A0A259TYB3</accession>
<gene>
    <name evidence="1" type="ORF">BSZ36_07010</name>
</gene>